<feature type="transmembrane region" description="Helical" evidence="11">
    <location>
        <begin position="451"/>
        <end position="473"/>
    </location>
</feature>
<evidence type="ECO:0000256" key="4">
    <source>
        <dbReference type="ARBA" id="ARBA00022676"/>
    </source>
</evidence>
<reference evidence="13" key="2">
    <citation type="submission" date="2020-11" db="EMBL/GenBank/DDBJ databases">
        <authorList>
            <consortium name="DOE Joint Genome Institute"/>
            <person name="Kuo A."/>
            <person name="Miyauchi S."/>
            <person name="Kiss E."/>
            <person name="Drula E."/>
            <person name="Kohler A."/>
            <person name="Sanchez-Garcia M."/>
            <person name="Andreopoulos B."/>
            <person name="Barry K.W."/>
            <person name="Bonito G."/>
            <person name="Buee M."/>
            <person name="Carver A."/>
            <person name="Chen C."/>
            <person name="Cichocki N."/>
            <person name="Clum A."/>
            <person name="Culley D."/>
            <person name="Crous P.W."/>
            <person name="Fauchery L."/>
            <person name="Girlanda M."/>
            <person name="Hayes R."/>
            <person name="Keri Z."/>
            <person name="Labutti K."/>
            <person name="Lipzen A."/>
            <person name="Lombard V."/>
            <person name="Magnuson J."/>
            <person name="Maillard F."/>
            <person name="Morin E."/>
            <person name="Murat C."/>
            <person name="Nolan M."/>
            <person name="Ohm R."/>
            <person name="Pangilinan J."/>
            <person name="Pereira M."/>
            <person name="Perotto S."/>
            <person name="Peter M."/>
            <person name="Riley R."/>
            <person name="Sitrit Y."/>
            <person name="Stielow B."/>
            <person name="Szollosi G."/>
            <person name="Zifcakova L."/>
            <person name="Stursova M."/>
            <person name="Spatafora J.W."/>
            <person name="Tedersoo L."/>
            <person name="Vaario L.-M."/>
            <person name="Yamada A."/>
            <person name="Yan M."/>
            <person name="Wang P."/>
            <person name="Xu J."/>
            <person name="Bruns T."/>
            <person name="Baldrian P."/>
            <person name="Vilgalys R."/>
            <person name="Henrissat B."/>
            <person name="Grigoriev I.V."/>
            <person name="Hibbett D."/>
            <person name="Nagy L.G."/>
            <person name="Martin F.M."/>
        </authorList>
    </citation>
    <scope>NUCLEOTIDE SEQUENCE</scope>
    <source>
        <strain evidence="13">UH-Tt-Lm1</strain>
    </source>
</reference>
<evidence type="ECO:0000313" key="14">
    <source>
        <dbReference type="Proteomes" id="UP000736335"/>
    </source>
</evidence>
<gene>
    <name evidence="13" type="ORF">BJ322DRAFT_1215812</name>
</gene>
<feature type="region of interest" description="Disordered" evidence="10">
    <location>
        <begin position="1"/>
        <end position="102"/>
    </location>
</feature>
<keyword evidence="4" id="KW-0328">Glycosyltransferase</keyword>
<keyword evidence="8 11" id="KW-0472">Membrane</keyword>
<keyword evidence="5" id="KW-0808">Transferase</keyword>
<sequence>MASSEYSIEDDHVFLPPPFEPHEPFGPQQSDQQYSYGLQDPLRRDTYATVGSTQTWQDEEPGYGQRNYDPYNTDSESGTHELSQMEPPASTRTRARDPYPAWSTERQIPLSREEIEDIFVDLTQRLGFQRDSMRNMLDFTMQLLDSRASRMPPNQALLTLHADYIGGQNANYRKWYFAAQLNLDDTLGQIQNPGLRRLGPTRSNKNIKMGSSVHNDSTERWKQAMDEMSDYERMRQIALYLLCWGEAAQVRFIPECLCFIFKCADDYYRSSECQNRVQPVKEGLYLQNVIKPLYRFVRDQGYEIINGKFARKEKDHSEIIGYDDLNQTFWYPEGIARIVLNDNTRLVDIPPAQRFMKFDRIQWGRVFSKTYYERRSLGQWLVNFNRIWVIHIAIYWFYTAYNSPSVFNGARSTPMRWSTTALGGAVATLIMIAATFAEFSHLPTSWSNISYLTRRLLCLLVILAFTAGPTFYIAKTESRTPNQRIPLILGIVQFTVSVAATLIFSVTPSGLMFGGRVVGRLRKSPAGQTFTASYPSMTTKQRLSSVFLWFLVFGCKFAGSYFFLTLSFRQSINAMVGLKVKACTDKYFGDALCANQVIFTLTIMYIVDLVLFFLDTFLWWIIWNAIFSIVRSFYLGVSTWTSWRAMHNKLPTRIYSQILATSYLDIEHKPEILVSQIWNAVITSMYRDHLLSIDHVQKLLYTRIVTKDGQPRWRAPHFLNPQSENGIKGSPEPFPSDGEAERRISYFSRSLATPIPASIPIDAMPTFTVLTPHYSEKILLSLREVIREEDQTSRITLLEYLKQLHPVEWDNFVLESKTLAQEAGSDNRFPIPVNSTDDLPLNSVGFRSSAPEFTLRTRFWSSLRAQTLYRTVSGMMNYAQAIKLLYRVENPQVVQPFQGNTETLERELEWMARRKFKFVVSMQRFVKFNREELENVELLLRAYPDLQIAYLEEEPAKKEGGDPRLFSALIDGYSKYDVQTGKRLPKYRIGLPGSPILGDGKSDNQNHAIIFYRGEYLQLVDANQDNYLEECLKIRNVLGEFEEYEVASQSPYAHSGQNVSRKSPVAIVGGREYTFSEGVGVLGDLNAGKQQTFGTLTARTLSWLGGKLHYGHSDFLNGLYMTTRGGVSKAQKGLHLNEDAYAGMNAFGRGGRIKHVEYFRCGKGRDLGFGTILNFMTKMATGMSEQMLSREYYYLGTQLPLDRFLTFYYAHPGFQINNVLMILSTQVLVVAMVFMGTLNSSLACKSNTNDQLLNRVDNCHFLIPAKGWITRCIITVFLVFMIGFIPPFLQELMDRGARMALLRLGKQILSFSPAFEVSAIRISSNAVTTNLVFGGARYIATGRGFATSRTPFGLLFSRFAGPSIYFGVRVLIMLLYVTITLWTPWIVYLWVWTLALCISPFLFNPHQFVFVDFFIDYREFLRWMSRGNSNHHYNSWIGYRRLSRTMITGLKKITSRDSSARFLGDIPRATWRAVLFPEVIWPVLTAVIFMIAYMFVKAFPDRNGNRPPNGPLVRIVVISVGPLVWNAGVLAIQFLISLLLGHLFYPSFPRSGSTVALIAHALGLIGTVGFFEFFWFLELWDASHAALGLVVIISIQRAICKTVWVLLTREFAHDQVNRAWWTGKWYGRDPGVYAVSQAAREFIIKVIELSLWSSDFLIGHALLFVLAPPILIPYFDKLHTTLLFWLRPSNQIRAPIFTIRQQRQRRWIVKKYGIVFVLAAGVFVVLLAVPLTLPKATNFDCSLCRML</sequence>
<dbReference type="OrthoDB" id="1880850at2759"/>
<feature type="transmembrane region" description="Helical" evidence="11">
    <location>
        <begin position="1473"/>
        <end position="1495"/>
    </location>
</feature>
<organism evidence="13 14">
    <name type="scientific">Thelephora terrestris</name>
    <dbReference type="NCBI Taxonomy" id="56493"/>
    <lineage>
        <taxon>Eukaryota</taxon>
        <taxon>Fungi</taxon>
        <taxon>Dikarya</taxon>
        <taxon>Basidiomycota</taxon>
        <taxon>Agaricomycotina</taxon>
        <taxon>Agaricomycetes</taxon>
        <taxon>Thelephorales</taxon>
        <taxon>Thelephoraceae</taxon>
        <taxon>Thelephora</taxon>
    </lineage>
</organism>
<feature type="transmembrane region" description="Helical" evidence="11">
    <location>
        <begin position="419"/>
        <end position="439"/>
    </location>
</feature>
<feature type="transmembrane region" description="Helical" evidence="11">
    <location>
        <begin position="620"/>
        <end position="643"/>
    </location>
</feature>
<comment type="subcellular location">
    <subcellularLocation>
        <location evidence="1">Membrane</location>
        <topology evidence="1">Multi-pass membrane protein</topology>
    </subcellularLocation>
</comment>
<feature type="transmembrane region" description="Helical" evidence="11">
    <location>
        <begin position="1656"/>
        <end position="1675"/>
    </location>
</feature>
<feature type="domain" description="1,3-beta-glucan synthase component FKS1-like" evidence="12">
    <location>
        <begin position="231"/>
        <end position="343"/>
    </location>
</feature>
<evidence type="ECO:0000256" key="5">
    <source>
        <dbReference type="ARBA" id="ARBA00022679"/>
    </source>
</evidence>
<dbReference type="SMART" id="SM01205">
    <property type="entry name" value="FKS1_dom1"/>
    <property type="match status" value="1"/>
</dbReference>
<dbReference type="PANTHER" id="PTHR12741">
    <property type="entry name" value="LYST-INTERACTING PROTEIN LIP5 DOPAMINE RESPONSIVE PROTEIN DRG-1"/>
    <property type="match status" value="1"/>
</dbReference>
<dbReference type="EMBL" id="WIUZ02000001">
    <property type="protein sequence ID" value="KAF9792906.1"/>
    <property type="molecule type" value="Genomic_DNA"/>
</dbReference>
<dbReference type="InterPro" id="IPR056261">
    <property type="entry name" value="FKS1-like_dom2"/>
</dbReference>
<evidence type="ECO:0000256" key="7">
    <source>
        <dbReference type="ARBA" id="ARBA00022989"/>
    </source>
</evidence>
<dbReference type="Pfam" id="PF02364">
    <property type="entry name" value="Glucan_synthase"/>
    <property type="match status" value="1"/>
</dbReference>
<evidence type="ECO:0000259" key="12">
    <source>
        <dbReference type="SMART" id="SM01205"/>
    </source>
</evidence>
<dbReference type="Pfam" id="PF23605">
    <property type="entry name" value="FKS1_dom2"/>
    <property type="match status" value="1"/>
</dbReference>
<comment type="caution">
    <text evidence="13">The sequence shown here is derived from an EMBL/GenBank/DDBJ whole genome shotgun (WGS) entry which is preliminary data.</text>
</comment>
<dbReference type="InterPro" id="IPR026899">
    <property type="entry name" value="FKS1-like_dom1"/>
</dbReference>
<dbReference type="InterPro" id="IPR003440">
    <property type="entry name" value="Glyco_trans_48_dom"/>
</dbReference>
<reference evidence="13" key="1">
    <citation type="journal article" date="2020" name="Nat. Commun.">
        <title>Large-scale genome sequencing of mycorrhizal fungi provides insights into the early evolution of symbiotic traits.</title>
        <authorList>
            <person name="Miyauchi S."/>
            <person name="Kiss E."/>
            <person name="Kuo A."/>
            <person name="Drula E."/>
            <person name="Kohler A."/>
            <person name="Sanchez-Garcia M."/>
            <person name="Morin E."/>
            <person name="Andreopoulos B."/>
            <person name="Barry K.W."/>
            <person name="Bonito G."/>
            <person name="Buee M."/>
            <person name="Carver A."/>
            <person name="Chen C."/>
            <person name="Cichocki N."/>
            <person name="Clum A."/>
            <person name="Culley D."/>
            <person name="Crous P.W."/>
            <person name="Fauchery L."/>
            <person name="Girlanda M."/>
            <person name="Hayes R.D."/>
            <person name="Keri Z."/>
            <person name="LaButti K."/>
            <person name="Lipzen A."/>
            <person name="Lombard V."/>
            <person name="Magnuson J."/>
            <person name="Maillard F."/>
            <person name="Murat C."/>
            <person name="Nolan M."/>
            <person name="Ohm R.A."/>
            <person name="Pangilinan J."/>
            <person name="Pereira M.F."/>
            <person name="Perotto S."/>
            <person name="Peter M."/>
            <person name="Pfister S."/>
            <person name="Riley R."/>
            <person name="Sitrit Y."/>
            <person name="Stielow J.B."/>
            <person name="Szollosi G."/>
            <person name="Zifcakova L."/>
            <person name="Stursova M."/>
            <person name="Spatafora J.W."/>
            <person name="Tedersoo L."/>
            <person name="Vaario L.M."/>
            <person name="Yamada A."/>
            <person name="Yan M."/>
            <person name="Wang P."/>
            <person name="Xu J."/>
            <person name="Bruns T."/>
            <person name="Baldrian P."/>
            <person name="Vilgalys R."/>
            <person name="Dunand C."/>
            <person name="Henrissat B."/>
            <person name="Grigoriev I.V."/>
            <person name="Hibbett D."/>
            <person name="Nagy L.G."/>
            <person name="Martin F.M."/>
        </authorList>
    </citation>
    <scope>NUCLEOTIDE SEQUENCE</scope>
    <source>
        <strain evidence="13">UH-Tt-Lm1</strain>
    </source>
</reference>
<feature type="transmembrane region" description="Helical" evidence="11">
    <location>
        <begin position="1219"/>
        <end position="1238"/>
    </location>
</feature>
<keyword evidence="6 11" id="KW-0812">Transmembrane</keyword>
<accession>A0A9P6HR74</accession>
<feature type="transmembrane region" description="Helical" evidence="11">
    <location>
        <begin position="1515"/>
        <end position="1545"/>
    </location>
</feature>
<evidence type="ECO:0000256" key="1">
    <source>
        <dbReference type="ARBA" id="ARBA00004141"/>
    </source>
</evidence>
<keyword evidence="7 11" id="KW-1133">Transmembrane helix</keyword>
<dbReference type="GO" id="GO:0003843">
    <property type="term" value="F:1,3-beta-D-glucan synthase activity"/>
    <property type="evidence" value="ECO:0007669"/>
    <property type="project" value="UniProtKB-EC"/>
</dbReference>
<proteinExistence type="inferred from homology"/>
<evidence type="ECO:0000256" key="10">
    <source>
        <dbReference type="SAM" id="MobiDB-lite"/>
    </source>
</evidence>
<feature type="transmembrane region" description="Helical" evidence="11">
    <location>
        <begin position="1268"/>
        <end position="1289"/>
    </location>
</feature>
<evidence type="ECO:0000256" key="2">
    <source>
        <dbReference type="ARBA" id="ARBA00009040"/>
    </source>
</evidence>
<dbReference type="GO" id="GO:0051278">
    <property type="term" value="P:fungal-type cell wall polysaccharide biosynthetic process"/>
    <property type="evidence" value="ECO:0007669"/>
    <property type="project" value="TreeGrafter"/>
</dbReference>
<keyword evidence="14" id="KW-1185">Reference proteome</keyword>
<dbReference type="Proteomes" id="UP000736335">
    <property type="component" value="Unassembled WGS sequence"/>
</dbReference>
<evidence type="ECO:0000256" key="11">
    <source>
        <dbReference type="SAM" id="Phobius"/>
    </source>
</evidence>
<evidence type="ECO:0000313" key="13">
    <source>
        <dbReference type="EMBL" id="KAF9792906.1"/>
    </source>
</evidence>
<dbReference type="Pfam" id="PF14288">
    <property type="entry name" value="FKS1_dom1"/>
    <property type="match status" value="1"/>
</dbReference>
<evidence type="ECO:0000256" key="9">
    <source>
        <dbReference type="ARBA" id="ARBA00047777"/>
    </source>
</evidence>
<comment type="similarity">
    <text evidence="2">Belongs to the glycosyltransferase 48 family.</text>
</comment>
<comment type="catalytic activity">
    <reaction evidence="9">
        <text>[(1-&gt;3)-beta-D-glucosyl](n) + UDP-alpha-D-glucose = [(1-&gt;3)-beta-D-glucosyl](n+1) + UDP + H(+)</text>
        <dbReference type="Rhea" id="RHEA:21476"/>
        <dbReference type="Rhea" id="RHEA-COMP:11146"/>
        <dbReference type="Rhea" id="RHEA-COMP:14303"/>
        <dbReference type="ChEBI" id="CHEBI:15378"/>
        <dbReference type="ChEBI" id="CHEBI:37671"/>
        <dbReference type="ChEBI" id="CHEBI:58223"/>
        <dbReference type="ChEBI" id="CHEBI:58885"/>
        <dbReference type="EC" id="2.4.1.34"/>
    </reaction>
</comment>
<feature type="compositionally biased region" description="Polar residues" evidence="10">
    <location>
        <begin position="70"/>
        <end position="82"/>
    </location>
</feature>
<evidence type="ECO:0000256" key="6">
    <source>
        <dbReference type="ARBA" id="ARBA00022692"/>
    </source>
</evidence>
<dbReference type="GO" id="GO:0006075">
    <property type="term" value="P:(1-&gt;3)-beta-D-glucan biosynthetic process"/>
    <property type="evidence" value="ECO:0007669"/>
    <property type="project" value="InterPro"/>
</dbReference>
<protein>
    <recommendedName>
        <fullName evidence="3">1,3-beta-glucan synthase</fullName>
        <ecNumber evidence="3">2.4.1.34</ecNumber>
    </recommendedName>
</protein>
<feature type="transmembrane region" description="Helical" evidence="11">
    <location>
        <begin position="587"/>
        <end position="614"/>
    </location>
</feature>
<name>A0A9P6HR74_9AGAM</name>
<dbReference type="GO" id="GO:0000148">
    <property type="term" value="C:1,3-beta-D-glucan synthase complex"/>
    <property type="evidence" value="ECO:0007669"/>
    <property type="project" value="InterPro"/>
</dbReference>
<feature type="transmembrane region" description="Helical" evidence="11">
    <location>
        <begin position="1712"/>
        <end position="1733"/>
    </location>
</feature>
<dbReference type="EC" id="2.4.1.34" evidence="3"/>
<evidence type="ECO:0000256" key="8">
    <source>
        <dbReference type="ARBA" id="ARBA00023136"/>
    </source>
</evidence>
<feature type="transmembrane region" description="Helical" evidence="11">
    <location>
        <begin position="546"/>
        <end position="566"/>
    </location>
</feature>
<dbReference type="GO" id="GO:0005886">
    <property type="term" value="C:plasma membrane"/>
    <property type="evidence" value="ECO:0007669"/>
    <property type="project" value="TreeGrafter"/>
</dbReference>
<dbReference type="PANTHER" id="PTHR12741:SF48">
    <property type="entry name" value="1,3-BETA-GLUCAN SYNTHASE COMPONENT FKS1-RELATED"/>
    <property type="match status" value="1"/>
</dbReference>
<feature type="transmembrane region" description="Helical" evidence="11">
    <location>
        <begin position="1557"/>
        <end position="1577"/>
    </location>
</feature>
<feature type="transmembrane region" description="Helical" evidence="11">
    <location>
        <begin position="485"/>
        <end position="506"/>
    </location>
</feature>
<evidence type="ECO:0000256" key="3">
    <source>
        <dbReference type="ARBA" id="ARBA00012589"/>
    </source>
</evidence>